<protein>
    <submittedName>
        <fullName evidence="2">Uncharacterized protein</fullName>
    </submittedName>
</protein>
<evidence type="ECO:0000313" key="1">
    <source>
        <dbReference type="EMBL" id="KRY54311.1"/>
    </source>
</evidence>
<evidence type="ECO:0000313" key="2">
    <source>
        <dbReference type="EMBL" id="KRY60070.1"/>
    </source>
</evidence>
<reference evidence="2 3" key="1">
    <citation type="submission" date="2015-01" db="EMBL/GenBank/DDBJ databases">
        <title>Evolution of Trichinella species and genotypes.</title>
        <authorList>
            <person name="Korhonen P.K."/>
            <person name="Edoardo P."/>
            <person name="Giuseppe L.R."/>
            <person name="Gasser R.B."/>
        </authorList>
    </citation>
    <scope>NUCLEOTIDE SEQUENCE [LARGE SCALE GENOMIC DNA]</scope>
    <source>
        <strain evidence="2">ISS120</strain>
    </source>
</reference>
<organism evidence="2 3">
    <name type="scientific">Trichinella britovi</name>
    <name type="common">Parasitic roundworm</name>
    <dbReference type="NCBI Taxonomy" id="45882"/>
    <lineage>
        <taxon>Eukaryota</taxon>
        <taxon>Metazoa</taxon>
        <taxon>Ecdysozoa</taxon>
        <taxon>Nematoda</taxon>
        <taxon>Enoplea</taxon>
        <taxon>Dorylaimia</taxon>
        <taxon>Trichinellida</taxon>
        <taxon>Trichinellidae</taxon>
        <taxon>Trichinella</taxon>
    </lineage>
</organism>
<comment type="caution">
    <text evidence="2">The sequence shown here is derived from an EMBL/GenBank/DDBJ whole genome shotgun (WGS) entry which is preliminary data.</text>
</comment>
<evidence type="ECO:0000313" key="3">
    <source>
        <dbReference type="Proteomes" id="UP000054653"/>
    </source>
</evidence>
<gene>
    <name evidence="1" type="ORF">T03_17727</name>
    <name evidence="2" type="ORF">T03_17833</name>
</gene>
<dbReference type="EMBL" id="JYDI01000008">
    <property type="protein sequence ID" value="KRY60070.1"/>
    <property type="molecule type" value="Genomic_DNA"/>
</dbReference>
<sequence>MSQQAYRNNGSYDPFYPRVTVFLLRSSSLNSLHLCFASLSGQTEMLAQAASATYVCATLFVPTDTLGVE</sequence>
<name>A0A0V1DFI7_TRIBR</name>
<keyword evidence="3" id="KW-1185">Reference proteome</keyword>
<dbReference type="Proteomes" id="UP000054653">
    <property type="component" value="Unassembled WGS sequence"/>
</dbReference>
<dbReference type="AlphaFoldDB" id="A0A0V1DFI7"/>
<dbReference type="EMBL" id="JYDI01000072">
    <property type="protein sequence ID" value="KRY54311.1"/>
    <property type="molecule type" value="Genomic_DNA"/>
</dbReference>
<proteinExistence type="predicted"/>
<accession>A0A0V1DFI7</accession>